<dbReference type="Proteomes" id="UP000831880">
    <property type="component" value="Chromosome"/>
</dbReference>
<dbReference type="EMBL" id="CP095074">
    <property type="protein sequence ID" value="UOQ92219.1"/>
    <property type="molecule type" value="Genomic_DNA"/>
</dbReference>
<dbReference type="RefSeq" id="WP_244751829.1">
    <property type="nucleotide sequence ID" value="NZ_CP095074.1"/>
</dbReference>
<keyword evidence="2" id="KW-1185">Reference proteome</keyword>
<gene>
    <name evidence="1" type="ORF">MUO14_17255</name>
</gene>
<protein>
    <submittedName>
        <fullName evidence="1">Uncharacterized protein</fullName>
    </submittedName>
</protein>
<reference evidence="1 2" key="1">
    <citation type="submission" date="2022-04" db="EMBL/GenBank/DDBJ databases">
        <title>Halobacillus sp. isolated from saltern.</title>
        <authorList>
            <person name="Won M."/>
            <person name="Lee C.-M."/>
            <person name="Woen H.-Y."/>
            <person name="Kwon S.-W."/>
        </authorList>
    </citation>
    <scope>NUCLEOTIDE SEQUENCE [LARGE SCALE GENOMIC DNA]</scope>
    <source>
        <strain evidence="1 2">SSTM10-2</strain>
    </source>
</reference>
<sequence length="96" mass="11518">MSSYLIGYILPEKNDGHEDPMLREFTYGESGFRANILKNKVSKDDLLFFHRMIYGRRYVTAYYVVEDIRNVREIKQDPYYSHFHNPHLEKNQPGED</sequence>
<proteinExistence type="predicted"/>
<evidence type="ECO:0000313" key="2">
    <source>
        <dbReference type="Proteomes" id="UP000831880"/>
    </source>
</evidence>
<organism evidence="1 2">
    <name type="scientific">Halobacillus shinanisalinarum</name>
    <dbReference type="NCBI Taxonomy" id="2932258"/>
    <lineage>
        <taxon>Bacteria</taxon>
        <taxon>Bacillati</taxon>
        <taxon>Bacillota</taxon>
        <taxon>Bacilli</taxon>
        <taxon>Bacillales</taxon>
        <taxon>Bacillaceae</taxon>
        <taxon>Halobacillus</taxon>
    </lineage>
</organism>
<accession>A0ABY4GW76</accession>
<evidence type="ECO:0000313" key="1">
    <source>
        <dbReference type="EMBL" id="UOQ92219.1"/>
    </source>
</evidence>
<name>A0ABY4GW76_9BACI</name>